<evidence type="ECO:0000256" key="2">
    <source>
        <dbReference type="ARBA" id="ARBA00012513"/>
    </source>
</evidence>
<organism evidence="21">
    <name type="scientific">Oryza sativa subsp. japonica</name>
    <name type="common">Rice</name>
    <dbReference type="NCBI Taxonomy" id="39947"/>
    <lineage>
        <taxon>Eukaryota</taxon>
        <taxon>Viridiplantae</taxon>
        <taxon>Streptophyta</taxon>
        <taxon>Embryophyta</taxon>
        <taxon>Tracheophyta</taxon>
        <taxon>Spermatophyta</taxon>
        <taxon>Magnoliopsida</taxon>
        <taxon>Liliopsida</taxon>
        <taxon>Poales</taxon>
        <taxon>Poaceae</taxon>
        <taxon>BOP clade</taxon>
        <taxon>Oryzoideae</taxon>
        <taxon>Oryzeae</taxon>
        <taxon>Oryzinae</taxon>
        <taxon>Oryza</taxon>
        <taxon>Oryza sativa</taxon>
    </lineage>
</organism>
<dbReference type="AlphaFoldDB" id="A3C9L5"/>
<evidence type="ECO:0000256" key="8">
    <source>
        <dbReference type="ARBA" id="ARBA00022692"/>
    </source>
</evidence>
<dbReference type="GO" id="GO:0005886">
    <property type="term" value="C:plasma membrane"/>
    <property type="evidence" value="ECO:0007669"/>
    <property type="project" value="UniProtKB-SubCell"/>
</dbReference>
<keyword evidence="13" id="KW-0067">ATP-binding</keyword>
<dbReference type="InterPro" id="IPR000719">
    <property type="entry name" value="Prot_kinase_dom"/>
</dbReference>
<keyword evidence="17" id="KW-0325">Glycoprotein</keyword>
<dbReference type="PIRSF" id="PIRSF000654">
    <property type="entry name" value="Integrin-linked_kinase"/>
    <property type="match status" value="1"/>
</dbReference>
<evidence type="ECO:0000256" key="3">
    <source>
        <dbReference type="ARBA" id="ARBA00022475"/>
    </source>
</evidence>
<keyword evidence="16" id="KW-0675">Receptor</keyword>
<keyword evidence="8" id="KW-0812">Transmembrane</keyword>
<evidence type="ECO:0000256" key="15">
    <source>
        <dbReference type="ARBA" id="ARBA00023136"/>
    </source>
</evidence>
<evidence type="ECO:0000256" key="14">
    <source>
        <dbReference type="ARBA" id="ARBA00022989"/>
    </source>
</evidence>
<reference evidence="21" key="1">
    <citation type="journal article" date="2005" name="PLoS Biol.">
        <title>The genomes of Oryza sativa: a history of duplications.</title>
        <authorList>
            <person name="Yu J."/>
            <person name="Wang J."/>
            <person name="Lin W."/>
            <person name="Li S."/>
            <person name="Li H."/>
            <person name="Zhou J."/>
            <person name="Ni P."/>
            <person name="Dong W."/>
            <person name="Hu S."/>
            <person name="Zeng C."/>
            <person name="Zhang J."/>
            <person name="Zhang Y."/>
            <person name="Li R."/>
            <person name="Xu Z."/>
            <person name="Li S."/>
            <person name="Li X."/>
            <person name="Zheng H."/>
            <person name="Cong L."/>
            <person name="Lin L."/>
            <person name="Yin J."/>
            <person name="Geng J."/>
            <person name="Li G."/>
            <person name="Shi J."/>
            <person name="Liu J."/>
            <person name="Lv H."/>
            <person name="Li J."/>
            <person name="Wang J."/>
            <person name="Deng Y."/>
            <person name="Ran L."/>
            <person name="Shi X."/>
            <person name="Wang X."/>
            <person name="Wu Q."/>
            <person name="Li C."/>
            <person name="Ren X."/>
            <person name="Wang J."/>
            <person name="Wang X."/>
            <person name="Li D."/>
            <person name="Liu D."/>
            <person name="Zhang X."/>
            <person name="Ji Z."/>
            <person name="Zhao W."/>
            <person name="Sun Y."/>
            <person name="Zhang Z."/>
            <person name="Bao J."/>
            <person name="Han Y."/>
            <person name="Dong L."/>
            <person name="Ji J."/>
            <person name="Chen P."/>
            <person name="Wu S."/>
            <person name="Liu J."/>
            <person name="Xiao Y."/>
            <person name="Bu D."/>
            <person name="Tan J."/>
            <person name="Yang L."/>
            <person name="Ye C."/>
            <person name="Zhang J."/>
            <person name="Xu J."/>
            <person name="Zhou Y."/>
            <person name="Yu Y."/>
            <person name="Zhang B."/>
            <person name="Zhuang S."/>
            <person name="Wei H."/>
            <person name="Liu B."/>
            <person name="Lei M."/>
            <person name="Yu H."/>
            <person name="Li Y."/>
            <person name="Xu H."/>
            <person name="Wei S."/>
            <person name="He X."/>
            <person name="Fang L."/>
            <person name="Zhang Z."/>
            <person name="Zhang Y."/>
            <person name="Huang X."/>
            <person name="Su Z."/>
            <person name="Tong W."/>
            <person name="Li J."/>
            <person name="Tong Z."/>
            <person name="Li S."/>
            <person name="Ye J."/>
            <person name="Wang L."/>
            <person name="Fang L."/>
            <person name="Lei T."/>
            <person name="Chen C."/>
            <person name="Chen H."/>
            <person name="Xu Z."/>
            <person name="Li H."/>
            <person name="Huang H."/>
            <person name="Zhang F."/>
            <person name="Xu H."/>
            <person name="Li N."/>
            <person name="Zhao C."/>
            <person name="Li S."/>
            <person name="Dong L."/>
            <person name="Huang Y."/>
            <person name="Li L."/>
            <person name="Xi Y."/>
            <person name="Qi Q."/>
            <person name="Li W."/>
            <person name="Zhang B."/>
            <person name="Hu W."/>
            <person name="Zhang Y."/>
            <person name="Tian X."/>
            <person name="Jiao Y."/>
            <person name="Liang X."/>
            <person name="Jin J."/>
            <person name="Gao L."/>
            <person name="Zheng W."/>
            <person name="Hao B."/>
            <person name="Liu S."/>
            <person name="Wang W."/>
            <person name="Yuan L."/>
            <person name="Cao M."/>
            <person name="McDermott J."/>
            <person name="Samudrala R."/>
            <person name="Wang J."/>
            <person name="Wong G.K."/>
            <person name="Yang H."/>
        </authorList>
    </citation>
    <scope>NUCLEOTIDE SEQUENCE [LARGE SCALE GENOMIC DNA]</scope>
</reference>
<proteinExistence type="predicted"/>
<keyword evidence="3" id="KW-1003">Cell membrane</keyword>
<evidence type="ECO:0000256" key="1">
    <source>
        <dbReference type="ARBA" id="ARBA00004162"/>
    </source>
</evidence>
<dbReference type="PANTHER" id="PTHR48055:SF57">
    <property type="entry name" value="PROTEIN KINASE DOMAIN-CONTAINING PROTEIN"/>
    <property type="match status" value="1"/>
</dbReference>
<evidence type="ECO:0000256" key="10">
    <source>
        <dbReference type="ARBA" id="ARBA00022737"/>
    </source>
</evidence>
<evidence type="ECO:0000256" key="17">
    <source>
        <dbReference type="ARBA" id="ARBA00023180"/>
    </source>
</evidence>
<evidence type="ECO:0000313" key="21">
    <source>
        <dbReference type="EMBL" id="EAZ17778.1"/>
    </source>
</evidence>
<keyword evidence="10" id="KW-0677">Repeat</keyword>
<evidence type="ECO:0000256" key="11">
    <source>
        <dbReference type="ARBA" id="ARBA00022741"/>
    </source>
</evidence>
<dbReference type="PANTHER" id="PTHR48055">
    <property type="entry name" value="LEUCINE-RICH REPEAT RECEPTOR PROTEIN KINASE EMS1"/>
    <property type="match status" value="1"/>
</dbReference>
<feature type="domain" description="Protein kinase" evidence="20">
    <location>
        <begin position="1"/>
        <end position="223"/>
    </location>
</feature>
<comment type="catalytic activity">
    <reaction evidence="18">
        <text>L-threonyl-[protein] + ATP = O-phospho-L-threonyl-[protein] + ADP + H(+)</text>
        <dbReference type="Rhea" id="RHEA:46608"/>
        <dbReference type="Rhea" id="RHEA-COMP:11060"/>
        <dbReference type="Rhea" id="RHEA-COMP:11605"/>
        <dbReference type="ChEBI" id="CHEBI:15378"/>
        <dbReference type="ChEBI" id="CHEBI:30013"/>
        <dbReference type="ChEBI" id="CHEBI:30616"/>
        <dbReference type="ChEBI" id="CHEBI:61977"/>
        <dbReference type="ChEBI" id="CHEBI:456216"/>
        <dbReference type="EC" id="2.7.11.1"/>
    </reaction>
</comment>
<dbReference type="InterPro" id="IPR008271">
    <property type="entry name" value="Ser/Thr_kinase_AS"/>
</dbReference>
<keyword evidence="9" id="KW-0732">Signal</keyword>
<keyword evidence="12" id="KW-0418">Kinase</keyword>
<evidence type="ECO:0000256" key="9">
    <source>
        <dbReference type="ARBA" id="ARBA00022729"/>
    </source>
</evidence>
<keyword evidence="7" id="KW-0808">Transferase</keyword>
<comment type="catalytic activity">
    <reaction evidence="19">
        <text>L-seryl-[protein] + ATP = O-phospho-L-seryl-[protein] + ADP + H(+)</text>
        <dbReference type="Rhea" id="RHEA:17989"/>
        <dbReference type="Rhea" id="RHEA-COMP:9863"/>
        <dbReference type="Rhea" id="RHEA-COMP:11604"/>
        <dbReference type="ChEBI" id="CHEBI:15378"/>
        <dbReference type="ChEBI" id="CHEBI:29999"/>
        <dbReference type="ChEBI" id="CHEBI:30616"/>
        <dbReference type="ChEBI" id="CHEBI:83421"/>
        <dbReference type="ChEBI" id="CHEBI:456216"/>
        <dbReference type="EC" id="2.7.11.1"/>
    </reaction>
</comment>
<dbReference type="Pfam" id="PF00069">
    <property type="entry name" value="Pkinase"/>
    <property type="match status" value="1"/>
</dbReference>
<dbReference type="SUPFAM" id="SSF56112">
    <property type="entry name" value="Protein kinase-like (PK-like)"/>
    <property type="match status" value="1"/>
</dbReference>
<name>A3C9L5_ORYSJ</name>
<keyword evidence="4" id="KW-0723">Serine/threonine-protein kinase</keyword>
<sequence>MDFKALVLEFMPNGSLEKLLHCSEGTMHLGFLERLNIMLDVSMAVHYLHHEHYEVVLHCDLKPSNVLFDNDMTAHVADFGIAKLLLGDDNSMIVASMSGTVGYMAPEYGSMGKASRKSDVFSYGIMLLEVFTGRRPMDAMFLGDLISLREWVHQVFPTKLVHVVDRHLLQGSSSSSCNLDESFLVPIFELGLICSSDLPNERMTMSDVVVRLKKIKVAYTEWISAT</sequence>
<evidence type="ECO:0000256" key="13">
    <source>
        <dbReference type="ARBA" id="ARBA00022840"/>
    </source>
</evidence>
<evidence type="ECO:0000256" key="19">
    <source>
        <dbReference type="ARBA" id="ARBA00048679"/>
    </source>
</evidence>
<keyword evidence="11" id="KW-0547">Nucleotide-binding</keyword>
<evidence type="ECO:0000256" key="4">
    <source>
        <dbReference type="ARBA" id="ARBA00022527"/>
    </source>
</evidence>
<dbReference type="EMBL" id="CM000148">
    <property type="protein sequence ID" value="EAZ17778.1"/>
    <property type="molecule type" value="Genomic_DNA"/>
</dbReference>
<evidence type="ECO:0000256" key="7">
    <source>
        <dbReference type="ARBA" id="ARBA00022679"/>
    </source>
</evidence>
<dbReference type="Gene3D" id="1.10.510.10">
    <property type="entry name" value="Transferase(Phosphotransferase) domain 1"/>
    <property type="match status" value="1"/>
</dbReference>
<dbReference type="Proteomes" id="UP000007752">
    <property type="component" value="Chromosome 11"/>
</dbReference>
<comment type="subcellular location">
    <subcellularLocation>
        <location evidence="1">Cell membrane</location>
        <topology evidence="1">Single-pass membrane protein</topology>
    </subcellularLocation>
</comment>
<keyword evidence="14" id="KW-1133">Transmembrane helix</keyword>
<evidence type="ECO:0000256" key="12">
    <source>
        <dbReference type="ARBA" id="ARBA00022777"/>
    </source>
</evidence>
<dbReference type="SMART" id="SM00220">
    <property type="entry name" value="S_TKc"/>
    <property type="match status" value="1"/>
</dbReference>
<protein>
    <recommendedName>
        <fullName evidence="2">non-specific serine/threonine protein kinase</fullName>
        <ecNumber evidence="2">2.7.11.1</ecNumber>
    </recommendedName>
</protein>
<dbReference type="InterPro" id="IPR051564">
    <property type="entry name" value="LRR_receptor-like_kinase"/>
</dbReference>
<keyword evidence="15" id="KW-0472">Membrane</keyword>
<dbReference type="EC" id="2.7.11.1" evidence="2"/>
<dbReference type="PROSITE" id="PS50011">
    <property type="entry name" value="PROTEIN_KINASE_DOM"/>
    <property type="match status" value="1"/>
</dbReference>
<dbReference type="FunFam" id="1.10.510.10:FF:000358">
    <property type="entry name" value="Putative leucine-rich repeat receptor-like serine/threonine-protein kinase"/>
    <property type="match status" value="1"/>
</dbReference>
<dbReference type="InterPro" id="IPR011009">
    <property type="entry name" value="Kinase-like_dom_sf"/>
</dbReference>
<evidence type="ECO:0000259" key="20">
    <source>
        <dbReference type="PROSITE" id="PS50011"/>
    </source>
</evidence>
<dbReference type="GO" id="GO:0004674">
    <property type="term" value="F:protein serine/threonine kinase activity"/>
    <property type="evidence" value="ECO:0007669"/>
    <property type="project" value="UniProtKB-KW"/>
</dbReference>
<dbReference type="PROSITE" id="PS00108">
    <property type="entry name" value="PROTEIN_KINASE_ST"/>
    <property type="match status" value="1"/>
</dbReference>
<evidence type="ECO:0000256" key="18">
    <source>
        <dbReference type="ARBA" id="ARBA00047899"/>
    </source>
</evidence>
<reference evidence="21" key="2">
    <citation type="submission" date="2008-12" db="EMBL/GenBank/DDBJ databases">
        <title>Improved gene annotation of the rice (Oryza sativa) genomes.</title>
        <authorList>
            <person name="Wang J."/>
            <person name="Li R."/>
            <person name="Fan W."/>
            <person name="Huang Q."/>
            <person name="Zhang J."/>
            <person name="Zhou Y."/>
            <person name="Hu Y."/>
            <person name="Zi S."/>
            <person name="Li J."/>
            <person name="Ni P."/>
            <person name="Zheng H."/>
            <person name="Zhang Y."/>
            <person name="Zhao M."/>
            <person name="Hao Q."/>
            <person name="McDermott J."/>
            <person name="Samudrala R."/>
            <person name="Kristiansen K."/>
            <person name="Wong G.K.-S."/>
        </authorList>
    </citation>
    <scope>NUCLEOTIDE SEQUENCE</scope>
</reference>
<evidence type="ECO:0000256" key="6">
    <source>
        <dbReference type="ARBA" id="ARBA00022614"/>
    </source>
</evidence>
<evidence type="ECO:0000256" key="5">
    <source>
        <dbReference type="ARBA" id="ARBA00022553"/>
    </source>
</evidence>
<gene>
    <name evidence="21" type="ORF">OsJ_33322</name>
</gene>
<keyword evidence="5" id="KW-0597">Phosphoprotein</keyword>
<dbReference type="GO" id="GO:0005524">
    <property type="term" value="F:ATP binding"/>
    <property type="evidence" value="ECO:0007669"/>
    <property type="project" value="UniProtKB-KW"/>
</dbReference>
<accession>A3C9L5</accession>
<evidence type="ECO:0000256" key="16">
    <source>
        <dbReference type="ARBA" id="ARBA00023170"/>
    </source>
</evidence>
<keyword evidence="6" id="KW-0433">Leucine-rich repeat</keyword>